<comment type="caution">
    <text evidence="1">The sequence shown here is derived from an EMBL/GenBank/DDBJ whole genome shotgun (WGS) entry which is preliminary data.</text>
</comment>
<dbReference type="OrthoDB" id="9813957at2"/>
<protein>
    <submittedName>
        <fullName evidence="1">Uncharacterized protein</fullName>
    </submittedName>
</protein>
<sequence length="80" mass="9204">MDSNSNDYCDFLYCIYTGSYYLILKLCKIHHLMLKKKHPTKGITKADLPAQANANLIKEDFTAELPIKNGLEILKFVLRI</sequence>
<gene>
    <name evidence="1" type="ORF">E4K67_12220</name>
</gene>
<evidence type="ECO:0000313" key="2">
    <source>
        <dbReference type="Proteomes" id="UP000298460"/>
    </source>
</evidence>
<dbReference type="EMBL" id="SPQQ01000004">
    <property type="protein sequence ID" value="TGE37512.1"/>
    <property type="molecule type" value="Genomic_DNA"/>
</dbReference>
<reference evidence="1 2" key="1">
    <citation type="submission" date="2019-03" db="EMBL/GenBank/DDBJ databases">
        <title>Draft Genome Sequence of Desulfosporosinus fructosivorans Strain 63.6F, Isolated from Marine Sediment in the Baltic Sea.</title>
        <authorList>
            <person name="Hausmann B."/>
            <person name="Vandieken V."/>
            <person name="Pjevac P."/>
            <person name="Schreck K."/>
            <person name="Herbold C.W."/>
            <person name="Loy A."/>
        </authorList>
    </citation>
    <scope>NUCLEOTIDE SEQUENCE [LARGE SCALE GENOMIC DNA]</scope>
    <source>
        <strain evidence="1 2">63.6F</strain>
    </source>
</reference>
<organism evidence="1 2">
    <name type="scientific">Desulfosporosinus fructosivorans</name>
    <dbReference type="NCBI Taxonomy" id="2018669"/>
    <lineage>
        <taxon>Bacteria</taxon>
        <taxon>Bacillati</taxon>
        <taxon>Bacillota</taxon>
        <taxon>Clostridia</taxon>
        <taxon>Eubacteriales</taxon>
        <taxon>Desulfitobacteriaceae</taxon>
        <taxon>Desulfosporosinus</taxon>
    </lineage>
</organism>
<dbReference type="RefSeq" id="WP_135547097.1">
    <property type="nucleotide sequence ID" value="NZ_SPQQ01000004.1"/>
</dbReference>
<accession>A0A4Z0R398</accession>
<name>A0A4Z0R398_9FIRM</name>
<proteinExistence type="predicted"/>
<keyword evidence="2" id="KW-1185">Reference proteome</keyword>
<evidence type="ECO:0000313" key="1">
    <source>
        <dbReference type="EMBL" id="TGE37512.1"/>
    </source>
</evidence>
<dbReference type="Proteomes" id="UP000298460">
    <property type="component" value="Unassembled WGS sequence"/>
</dbReference>
<dbReference type="AlphaFoldDB" id="A0A4Z0R398"/>